<evidence type="ECO:0000256" key="11">
    <source>
        <dbReference type="SAM" id="Phobius"/>
    </source>
</evidence>
<dbReference type="InterPro" id="IPR036097">
    <property type="entry name" value="HisK_dim/P_sf"/>
</dbReference>
<protein>
    <recommendedName>
        <fullName evidence="3">histidine kinase</fullName>
        <ecNumber evidence="3">2.7.13.3</ecNumber>
    </recommendedName>
</protein>
<keyword evidence="10 11" id="KW-0472">Membrane</keyword>
<evidence type="ECO:0000313" key="14">
    <source>
        <dbReference type="EMBL" id="MBB4101182.1"/>
    </source>
</evidence>
<dbReference type="InterPro" id="IPR050428">
    <property type="entry name" value="TCS_sensor_his_kinase"/>
</dbReference>
<evidence type="ECO:0000256" key="9">
    <source>
        <dbReference type="ARBA" id="ARBA00023012"/>
    </source>
</evidence>
<dbReference type="PROSITE" id="PS50885">
    <property type="entry name" value="HAMP"/>
    <property type="match status" value="1"/>
</dbReference>
<dbReference type="SMART" id="SM00304">
    <property type="entry name" value="HAMP"/>
    <property type="match status" value="1"/>
</dbReference>
<dbReference type="GO" id="GO:0005886">
    <property type="term" value="C:plasma membrane"/>
    <property type="evidence" value="ECO:0007669"/>
    <property type="project" value="TreeGrafter"/>
</dbReference>
<keyword evidence="5" id="KW-0808">Transferase</keyword>
<dbReference type="PRINTS" id="PR00344">
    <property type="entry name" value="BCTRLSENSOR"/>
</dbReference>
<dbReference type="Pfam" id="PF00512">
    <property type="entry name" value="HisKA"/>
    <property type="match status" value="1"/>
</dbReference>
<organism evidence="14 15">
    <name type="scientific">Sphingomonas kyeonggiensis</name>
    <dbReference type="NCBI Taxonomy" id="1268553"/>
    <lineage>
        <taxon>Bacteria</taxon>
        <taxon>Pseudomonadati</taxon>
        <taxon>Pseudomonadota</taxon>
        <taxon>Alphaproteobacteria</taxon>
        <taxon>Sphingomonadales</taxon>
        <taxon>Sphingomonadaceae</taxon>
        <taxon>Sphingomonas</taxon>
    </lineage>
</organism>
<comment type="catalytic activity">
    <reaction evidence="1">
        <text>ATP + protein L-histidine = ADP + protein N-phospho-L-histidine.</text>
        <dbReference type="EC" id="2.7.13.3"/>
    </reaction>
</comment>
<dbReference type="Pfam" id="PF02518">
    <property type="entry name" value="HATPase_c"/>
    <property type="match status" value="1"/>
</dbReference>
<dbReference type="CDD" id="cd00075">
    <property type="entry name" value="HATPase"/>
    <property type="match status" value="1"/>
</dbReference>
<dbReference type="AlphaFoldDB" id="A0A7W6NYY8"/>
<evidence type="ECO:0000256" key="7">
    <source>
        <dbReference type="ARBA" id="ARBA00022777"/>
    </source>
</evidence>
<evidence type="ECO:0000256" key="5">
    <source>
        <dbReference type="ARBA" id="ARBA00022679"/>
    </source>
</evidence>
<dbReference type="Gene3D" id="6.10.340.10">
    <property type="match status" value="1"/>
</dbReference>
<dbReference type="RefSeq" id="WP_184000533.1">
    <property type="nucleotide sequence ID" value="NZ_JACIEH010000005.1"/>
</dbReference>
<keyword evidence="4" id="KW-0597">Phosphoprotein</keyword>
<feature type="domain" description="HAMP" evidence="13">
    <location>
        <begin position="172"/>
        <end position="225"/>
    </location>
</feature>
<dbReference type="InterPro" id="IPR004358">
    <property type="entry name" value="Sig_transdc_His_kin-like_C"/>
</dbReference>
<dbReference type="SUPFAM" id="SSF47384">
    <property type="entry name" value="Homodimeric domain of signal transducing histidine kinase"/>
    <property type="match status" value="1"/>
</dbReference>
<evidence type="ECO:0000256" key="6">
    <source>
        <dbReference type="ARBA" id="ARBA00022692"/>
    </source>
</evidence>
<comment type="subcellular location">
    <subcellularLocation>
        <location evidence="2">Membrane</location>
    </subcellularLocation>
</comment>
<dbReference type="GO" id="GO:0000155">
    <property type="term" value="F:phosphorelay sensor kinase activity"/>
    <property type="evidence" value="ECO:0007669"/>
    <property type="project" value="InterPro"/>
</dbReference>
<evidence type="ECO:0000256" key="4">
    <source>
        <dbReference type="ARBA" id="ARBA00022553"/>
    </source>
</evidence>
<evidence type="ECO:0000259" key="13">
    <source>
        <dbReference type="PROSITE" id="PS50885"/>
    </source>
</evidence>
<evidence type="ECO:0000313" key="15">
    <source>
        <dbReference type="Proteomes" id="UP000557392"/>
    </source>
</evidence>
<dbReference type="EMBL" id="JACIEH010000005">
    <property type="protein sequence ID" value="MBB4101182.1"/>
    <property type="molecule type" value="Genomic_DNA"/>
</dbReference>
<dbReference type="InterPro" id="IPR003660">
    <property type="entry name" value="HAMP_dom"/>
</dbReference>
<dbReference type="Pfam" id="PF00672">
    <property type="entry name" value="HAMP"/>
    <property type="match status" value="1"/>
</dbReference>
<evidence type="ECO:0000259" key="12">
    <source>
        <dbReference type="PROSITE" id="PS50109"/>
    </source>
</evidence>
<comment type="caution">
    <text evidence="14">The sequence shown here is derived from an EMBL/GenBank/DDBJ whole genome shotgun (WGS) entry which is preliminary data.</text>
</comment>
<keyword evidence="6 11" id="KW-0812">Transmembrane</keyword>
<feature type="domain" description="Histidine kinase" evidence="12">
    <location>
        <begin position="233"/>
        <end position="443"/>
    </location>
</feature>
<dbReference type="Gene3D" id="1.10.287.130">
    <property type="match status" value="1"/>
</dbReference>
<dbReference type="SUPFAM" id="SSF55874">
    <property type="entry name" value="ATPase domain of HSP90 chaperone/DNA topoisomerase II/histidine kinase"/>
    <property type="match status" value="1"/>
</dbReference>
<dbReference type="PANTHER" id="PTHR45436">
    <property type="entry name" value="SENSOR HISTIDINE KINASE YKOH"/>
    <property type="match status" value="1"/>
</dbReference>
<feature type="transmembrane region" description="Helical" evidence="11">
    <location>
        <begin position="151"/>
        <end position="173"/>
    </location>
</feature>
<dbReference type="PROSITE" id="PS50109">
    <property type="entry name" value="HIS_KIN"/>
    <property type="match status" value="1"/>
</dbReference>
<keyword evidence="8 11" id="KW-1133">Transmembrane helix</keyword>
<dbReference type="Proteomes" id="UP000557392">
    <property type="component" value="Unassembled WGS sequence"/>
</dbReference>
<dbReference type="InterPro" id="IPR003661">
    <property type="entry name" value="HisK_dim/P_dom"/>
</dbReference>
<dbReference type="InterPro" id="IPR036890">
    <property type="entry name" value="HATPase_C_sf"/>
</dbReference>
<evidence type="ECO:0000256" key="8">
    <source>
        <dbReference type="ARBA" id="ARBA00022989"/>
    </source>
</evidence>
<reference evidence="14 15" key="1">
    <citation type="submission" date="2020-08" db="EMBL/GenBank/DDBJ databases">
        <title>Genomic Encyclopedia of Type Strains, Phase IV (KMG-IV): sequencing the most valuable type-strain genomes for metagenomic binning, comparative biology and taxonomic classification.</title>
        <authorList>
            <person name="Goeker M."/>
        </authorList>
    </citation>
    <scope>NUCLEOTIDE SEQUENCE [LARGE SCALE GENOMIC DNA]</scope>
    <source>
        <strain evidence="14 15">DSM 101806</strain>
    </source>
</reference>
<accession>A0A7W6NYY8</accession>
<sequence length="444" mass="48090">MRIPGRSTFGLAALISVVLTLGTLAIGRVAYHITHEAIERQLDHRIEAETRALLIEPGADRSGAIGAAIQRRLAAPIAQDLDYLLVDRSGGRIAGKLDPAMPLKPGYEEFFRSRDGLVGQAMTTRLPDGALLVVRADRAGLRQIDRQLRALFDWSIAGMLLLGLGGAWTLGALTRARLRRMDRAALAIIEGDLSQRMPVSGSGNEFDRLARTLNQMLDRIAALMLNLRQVSSDVAHDLRTPLTRLRHRLEEAVQGEDADRAASVEAAIAQADELLEIFAALLRISEVEGLGVRKHFRPVDLSTTLTDFAETFRPDAEQRGDRFEVDVEPGLEVLGDRRLLIQLASNLLDNALHHTPPGAHVRLAARHASGKIRLSVSDDGPGIPPEARARLFERFSRADASRSSGGHGLGLALVAAITAAHHGTVTLSDGPGFEIVVSLPAREP</sequence>
<dbReference type="PANTHER" id="PTHR45436:SF8">
    <property type="entry name" value="HISTIDINE KINASE"/>
    <property type="match status" value="1"/>
</dbReference>
<gene>
    <name evidence="14" type="ORF">GGR46_004772</name>
</gene>
<evidence type="ECO:0000256" key="1">
    <source>
        <dbReference type="ARBA" id="ARBA00000085"/>
    </source>
</evidence>
<dbReference type="InterPro" id="IPR003594">
    <property type="entry name" value="HATPase_dom"/>
</dbReference>
<keyword evidence="15" id="KW-1185">Reference proteome</keyword>
<dbReference type="CDD" id="cd06225">
    <property type="entry name" value="HAMP"/>
    <property type="match status" value="1"/>
</dbReference>
<dbReference type="CDD" id="cd00082">
    <property type="entry name" value="HisKA"/>
    <property type="match status" value="1"/>
</dbReference>
<evidence type="ECO:0000256" key="2">
    <source>
        <dbReference type="ARBA" id="ARBA00004370"/>
    </source>
</evidence>
<keyword evidence="7" id="KW-0418">Kinase</keyword>
<proteinExistence type="predicted"/>
<name>A0A7W6NYY8_9SPHN</name>
<dbReference type="Gene3D" id="3.30.565.10">
    <property type="entry name" value="Histidine kinase-like ATPase, C-terminal domain"/>
    <property type="match status" value="1"/>
</dbReference>
<evidence type="ECO:0000256" key="10">
    <source>
        <dbReference type="ARBA" id="ARBA00023136"/>
    </source>
</evidence>
<dbReference type="SUPFAM" id="SSF158472">
    <property type="entry name" value="HAMP domain-like"/>
    <property type="match status" value="1"/>
</dbReference>
<evidence type="ECO:0000256" key="3">
    <source>
        <dbReference type="ARBA" id="ARBA00012438"/>
    </source>
</evidence>
<dbReference type="SMART" id="SM00387">
    <property type="entry name" value="HATPase_c"/>
    <property type="match status" value="1"/>
</dbReference>
<dbReference type="EC" id="2.7.13.3" evidence="3"/>
<dbReference type="SMART" id="SM00388">
    <property type="entry name" value="HisKA"/>
    <property type="match status" value="1"/>
</dbReference>
<keyword evidence="9" id="KW-0902">Two-component regulatory system</keyword>
<dbReference type="InterPro" id="IPR005467">
    <property type="entry name" value="His_kinase_dom"/>
</dbReference>